<evidence type="ECO:0000256" key="1">
    <source>
        <dbReference type="SAM" id="MobiDB-lite"/>
    </source>
</evidence>
<gene>
    <name evidence="2" type="ORF">S06H3_50610</name>
</gene>
<proteinExistence type="predicted"/>
<name>X1PNQ4_9ZZZZ</name>
<dbReference type="EMBL" id="BARV01032058">
    <property type="protein sequence ID" value="GAI32499.1"/>
    <property type="molecule type" value="Genomic_DNA"/>
</dbReference>
<sequence length="245" mass="27178">MDGYGPEDMAIPTWNLLQKTGGDWAKALGGKPGQFHNTGSDEIADELNLVVVDILMGRARWGEEISDAGPVCASLDAKSNRSMNDDDCSRCPYRLDTPWSSDASERRTKCCLNYTILGIDLNDYMPCLIRAHGISALPLRQLISQLRLNRQIKGEYFRAAVNIKSQEKTGRYGAAYALHPRIIELITDETKIGELKAESQRLLVAPIPLPEGRPEDERQALAAAPEPLGFTPDGTPFYSDEEKER</sequence>
<feature type="region of interest" description="Disordered" evidence="1">
    <location>
        <begin position="208"/>
        <end position="245"/>
    </location>
</feature>
<organism evidence="2">
    <name type="scientific">marine sediment metagenome</name>
    <dbReference type="NCBI Taxonomy" id="412755"/>
    <lineage>
        <taxon>unclassified sequences</taxon>
        <taxon>metagenomes</taxon>
        <taxon>ecological metagenomes</taxon>
    </lineage>
</organism>
<evidence type="ECO:0000313" key="2">
    <source>
        <dbReference type="EMBL" id="GAI32499.1"/>
    </source>
</evidence>
<dbReference type="AlphaFoldDB" id="X1PNQ4"/>
<comment type="caution">
    <text evidence="2">The sequence shown here is derived from an EMBL/GenBank/DDBJ whole genome shotgun (WGS) entry which is preliminary data.</text>
</comment>
<protein>
    <submittedName>
        <fullName evidence="2">Uncharacterized protein</fullName>
    </submittedName>
</protein>
<reference evidence="2" key="1">
    <citation type="journal article" date="2014" name="Front. Microbiol.">
        <title>High frequency of phylogenetically diverse reductive dehalogenase-homologous genes in deep subseafloor sedimentary metagenomes.</title>
        <authorList>
            <person name="Kawai M."/>
            <person name="Futagami T."/>
            <person name="Toyoda A."/>
            <person name="Takaki Y."/>
            <person name="Nishi S."/>
            <person name="Hori S."/>
            <person name="Arai W."/>
            <person name="Tsubouchi T."/>
            <person name="Morono Y."/>
            <person name="Uchiyama I."/>
            <person name="Ito T."/>
            <person name="Fujiyama A."/>
            <person name="Inagaki F."/>
            <person name="Takami H."/>
        </authorList>
    </citation>
    <scope>NUCLEOTIDE SEQUENCE</scope>
    <source>
        <strain evidence="2">Expedition CK06-06</strain>
    </source>
</reference>
<accession>X1PNQ4</accession>
<dbReference type="Pfam" id="PF23977">
    <property type="entry name" value="Pam3_Gp34"/>
    <property type="match status" value="1"/>
</dbReference>
<dbReference type="InterPro" id="IPR056957">
    <property type="entry name" value="Pam3_Gp34-like"/>
</dbReference>
<feature type="non-terminal residue" evidence="2">
    <location>
        <position position="245"/>
    </location>
</feature>